<evidence type="ECO:0008006" key="4">
    <source>
        <dbReference type="Google" id="ProtNLM"/>
    </source>
</evidence>
<dbReference type="AlphaFoldDB" id="A0A316TTQ6"/>
<dbReference type="SUPFAM" id="SSF51905">
    <property type="entry name" value="FAD/NAD(P)-binding domain"/>
    <property type="match status" value="1"/>
</dbReference>
<feature type="transmembrane region" description="Helical" evidence="1">
    <location>
        <begin position="7"/>
        <end position="26"/>
    </location>
</feature>
<keyword evidence="1" id="KW-0812">Transmembrane</keyword>
<evidence type="ECO:0000313" key="3">
    <source>
        <dbReference type="Proteomes" id="UP000245533"/>
    </source>
</evidence>
<keyword evidence="1" id="KW-1133">Transmembrane helix</keyword>
<evidence type="ECO:0000256" key="1">
    <source>
        <dbReference type="SAM" id="Phobius"/>
    </source>
</evidence>
<dbReference type="Proteomes" id="UP000245533">
    <property type="component" value="Unassembled WGS sequence"/>
</dbReference>
<gene>
    <name evidence="2" type="ORF">DDZ15_06995</name>
</gene>
<organism evidence="2 3">
    <name type="scientific">Rhodohalobacter mucosus</name>
    <dbReference type="NCBI Taxonomy" id="2079485"/>
    <lineage>
        <taxon>Bacteria</taxon>
        <taxon>Pseudomonadati</taxon>
        <taxon>Balneolota</taxon>
        <taxon>Balneolia</taxon>
        <taxon>Balneolales</taxon>
        <taxon>Balneolaceae</taxon>
        <taxon>Rhodohalobacter</taxon>
    </lineage>
</organism>
<evidence type="ECO:0000313" key="2">
    <source>
        <dbReference type="EMBL" id="PWN07011.1"/>
    </source>
</evidence>
<dbReference type="EMBL" id="QGGB01000005">
    <property type="protein sequence ID" value="PWN07011.1"/>
    <property type="molecule type" value="Genomic_DNA"/>
</dbReference>
<accession>A0A316TTQ6</accession>
<keyword evidence="3" id="KW-1185">Reference proteome</keyword>
<dbReference type="Gene3D" id="3.50.50.60">
    <property type="entry name" value="FAD/NAD(P)-binding domain"/>
    <property type="match status" value="1"/>
</dbReference>
<name>A0A316TTQ6_9BACT</name>
<sequence>MQKTADYDIIIAGAGAAGLSLLWHLLNSRSEQIRNTSILVADLSLTPSNDKTWCFWDTESMPFSDLVHHTWNRLEVKAHGQLFSGELKHHKYHCMRSVDYAERILNLAGARNNVTLLETGIKGFSSKNEGALMETEKGTYSATWIFQSALKPPGFDRARVDISLMQHFLGWEIETNTPLFDPEKATLMDFDIDQDNGVAFMYLLPFTEKKVLIEHTLFSPSLLTDEQYERGIRTYLKNVYHLQEDDYTIRRKEKGVIPMEDRRYSTEWCDRVFNTGTVGGLTKPSTGYTFTRIHRQSADILEALEKNQKPVLDQASGYRFRVYDMMLLHILETHPGISVKIFRELFKRNTFDRILQFLEEKTSLHQEVAIFASLPYMPFFRAIWNTKQRILTGA</sequence>
<dbReference type="InterPro" id="IPR036188">
    <property type="entry name" value="FAD/NAD-bd_sf"/>
</dbReference>
<dbReference type="Pfam" id="PF05834">
    <property type="entry name" value="Lycopene_cycl"/>
    <property type="match status" value="1"/>
</dbReference>
<proteinExistence type="predicted"/>
<dbReference type="OrthoDB" id="24355at2"/>
<comment type="caution">
    <text evidence="2">The sequence shown here is derived from an EMBL/GenBank/DDBJ whole genome shotgun (WGS) entry which is preliminary data.</text>
</comment>
<reference evidence="2 3" key="1">
    <citation type="submission" date="2018-05" db="EMBL/GenBank/DDBJ databases">
        <title>Rhodohalobacter halophilus gen. nov., sp. nov., a moderately halophilic member of the family Balneolaceae.</title>
        <authorList>
            <person name="Liu Z.-W."/>
        </authorList>
    </citation>
    <scope>NUCLEOTIDE SEQUENCE [LARGE SCALE GENOMIC DNA]</scope>
    <source>
        <strain evidence="2 3">8A47</strain>
    </source>
</reference>
<keyword evidence="1" id="KW-0472">Membrane</keyword>
<dbReference type="RefSeq" id="WP_109646360.1">
    <property type="nucleotide sequence ID" value="NZ_QGGB01000005.1"/>
</dbReference>
<protein>
    <recommendedName>
        <fullName evidence="4">Lycopene beta-cyclase</fullName>
    </recommendedName>
</protein>